<dbReference type="SMART" id="SM00856">
    <property type="entry name" value="PMEI"/>
    <property type="match status" value="1"/>
</dbReference>
<name>A0ABQ9LDP4_HEVBR</name>
<reference evidence="5" key="1">
    <citation type="journal article" date="2023" name="Plant Biotechnol. J.">
        <title>Chromosome-level wild Hevea brasiliensis genome provides new tools for genomic-assisted breeding and valuable loci to elevate rubber yield.</title>
        <authorList>
            <person name="Cheng H."/>
            <person name="Song X."/>
            <person name="Hu Y."/>
            <person name="Wu T."/>
            <person name="Yang Q."/>
            <person name="An Z."/>
            <person name="Feng S."/>
            <person name="Deng Z."/>
            <person name="Wu W."/>
            <person name="Zeng X."/>
            <person name="Tu M."/>
            <person name="Wang X."/>
            <person name="Huang H."/>
        </authorList>
    </citation>
    <scope>NUCLEOTIDE SEQUENCE</scope>
    <source>
        <strain evidence="5">MT/VB/25A 57/8</strain>
    </source>
</reference>
<proteinExistence type="inferred from homology"/>
<feature type="domain" description="Pectinesterase inhibitor" evidence="4">
    <location>
        <begin position="50"/>
        <end position="206"/>
    </location>
</feature>
<dbReference type="Gene3D" id="1.20.140.40">
    <property type="entry name" value="Invertase/pectin methylesterase inhibitor family protein"/>
    <property type="match status" value="1"/>
</dbReference>
<dbReference type="SUPFAM" id="SSF101148">
    <property type="entry name" value="Plant invertase/pectin methylesterase inhibitor"/>
    <property type="match status" value="1"/>
</dbReference>
<evidence type="ECO:0000313" key="6">
    <source>
        <dbReference type="Proteomes" id="UP001174677"/>
    </source>
</evidence>
<gene>
    <name evidence="5" type="ORF">P3X46_023686</name>
</gene>
<evidence type="ECO:0000256" key="3">
    <source>
        <dbReference type="SAM" id="SignalP"/>
    </source>
</evidence>
<dbReference type="PANTHER" id="PTHR31080">
    <property type="entry name" value="PECTINESTERASE INHIBITOR-LIKE"/>
    <property type="match status" value="1"/>
</dbReference>
<feature type="signal peptide" evidence="3">
    <location>
        <begin position="1"/>
        <end position="38"/>
    </location>
</feature>
<dbReference type="Proteomes" id="UP001174677">
    <property type="component" value="Chromosome 13"/>
</dbReference>
<accession>A0ABQ9LDP4</accession>
<dbReference type="CDD" id="cd15798">
    <property type="entry name" value="PMEI-like_3"/>
    <property type="match status" value="1"/>
</dbReference>
<keyword evidence="1 3" id="KW-0732">Signal</keyword>
<dbReference type="Pfam" id="PF04043">
    <property type="entry name" value="PMEI"/>
    <property type="match status" value="1"/>
</dbReference>
<sequence length="212" mass="22792">METKSVGLYSTCSPSLQLLVPLLLTSLLFVPNVQNSSAAAITTTKTSKTTYTMYLKTACNTTICPKLCYSSLSPYTSTIKTNDLRLCKAALTLKVAKKTSALIKTPSRQKGLSKPEVGVVQDCQDEIGDSIDELKQALQALGSLKGTNNNVEFQIADIKTWVSAAITDESGCTDGFDGLKVSTTLKNKIRNIISKFNGLTSNALALINKLDQ</sequence>
<dbReference type="InterPro" id="IPR006501">
    <property type="entry name" value="Pectinesterase_inhib_dom"/>
</dbReference>
<evidence type="ECO:0000256" key="1">
    <source>
        <dbReference type="ARBA" id="ARBA00022729"/>
    </source>
</evidence>
<organism evidence="5 6">
    <name type="scientific">Hevea brasiliensis</name>
    <name type="common">Para rubber tree</name>
    <name type="synonym">Siphonia brasiliensis</name>
    <dbReference type="NCBI Taxonomy" id="3981"/>
    <lineage>
        <taxon>Eukaryota</taxon>
        <taxon>Viridiplantae</taxon>
        <taxon>Streptophyta</taxon>
        <taxon>Embryophyta</taxon>
        <taxon>Tracheophyta</taxon>
        <taxon>Spermatophyta</taxon>
        <taxon>Magnoliopsida</taxon>
        <taxon>eudicotyledons</taxon>
        <taxon>Gunneridae</taxon>
        <taxon>Pentapetalae</taxon>
        <taxon>rosids</taxon>
        <taxon>fabids</taxon>
        <taxon>Malpighiales</taxon>
        <taxon>Euphorbiaceae</taxon>
        <taxon>Crotonoideae</taxon>
        <taxon>Micrandreae</taxon>
        <taxon>Hevea</taxon>
    </lineage>
</organism>
<dbReference type="NCBIfam" id="TIGR01614">
    <property type="entry name" value="PME_inhib"/>
    <property type="match status" value="1"/>
</dbReference>
<evidence type="ECO:0000256" key="2">
    <source>
        <dbReference type="ARBA" id="ARBA00038471"/>
    </source>
</evidence>
<comment type="similarity">
    <text evidence="2">Belongs to the PMEI family.</text>
</comment>
<protein>
    <recommendedName>
        <fullName evidence="4">Pectinesterase inhibitor domain-containing protein</fullName>
    </recommendedName>
</protein>
<evidence type="ECO:0000313" key="5">
    <source>
        <dbReference type="EMBL" id="KAJ9164071.1"/>
    </source>
</evidence>
<dbReference type="PANTHER" id="PTHR31080:SF15">
    <property type="entry name" value="INVERTASE"/>
    <property type="match status" value="1"/>
</dbReference>
<feature type="chain" id="PRO_5045948561" description="Pectinesterase inhibitor domain-containing protein" evidence="3">
    <location>
        <begin position="39"/>
        <end position="212"/>
    </location>
</feature>
<keyword evidence="6" id="KW-1185">Reference proteome</keyword>
<dbReference type="EMBL" id="JARPOI010000013">
    <property type="protein sequence ID" value="KAJ9164071.1"/>
    <property type="molecule type" value="Genomic_DNA"/>
</dbReference>
<evidence type="ECO:0000259" key="4">
    <source>
        <dbReference type="SMART" id="SM00856"/>
    </source>
</evidence>
<comment type="caution">
    <text evidence="5">The sequence shown here is derived from an EMBL/GenBank/DDBJ whole genome shotgun (WGS) entry which is preliminary data.</text>
</comment>
<dbReference type="InterPro" id="IPR035513">
    <property type="entry name" value="Invertase/methylesterase_inhib"/>
</dbReference>
<dbReference type="InterPro" id="IPR051955">
    <property type="entry name" value="PME_Inhibitor"/>
</dbReference>